<keyword evidence="1" id="KW-0732">Signal</keyword>
<feature type="signal peptide" evidence="1">
    <location>
        <begin position="1"/>
        <end position="24"/>
    </location>
</feature>
<name>A0A1G1SZU7_9BACT</name>
<dbReference type="AlphaFoldDB" id="A0A1G1SZU7"/>
<sequence length="376" mass="39938">MKIPAFSLRLVVLPLLLLAGAARAQQPTDLWYFGQQAGLSFADGAPKPLLDGKMATYEGCAVATTAKGELLFYTNGISVWNRQHKVMPNGQHLLGGTSATGPGSSTQSALIVPDPGSGNLFYIFTVAPQGGRDGLRYSLLDMTRADGLGDLPRTNLLLVQPVAEKLTAVRHANGRDTWVLAHRWNSSAFVAYLVTPDGVQGNKPVLSSVGSVNSGPGRNAIGALKFSPDGRHVAAALWRENNKFEVYDFDRSTGKVSNPRSYGPYAEAYGVEFSPDGSKLYGSCNGTGGGETQIWQFDLAKKGAATLVGRSANRKIGALQRGTDGKIYVAREDNPSLGVVQMPNAAGKACQYVDDGLKLGGRRSKLGLPNFVVVPQ</sequence>
<evidence type="ECO:0000313" key="3">
    <source>
        <dbReference type="Proteomes" id="UP000177506"/>
    </source>
</evidence>
<evidence type="ECO:0008006" key="4">
    <source>
        <dbReference type="Google" id="ProtNLM"/>
    </source>
</evidence>
<dbReference type="Proteomes" id="UP000177506">
    <property type="component" value="Unassembled WGS sequence"/>
</dbReference>
<feature type="chain" id="PRO_5009578689" description="WD40 repeat domain-containing protein" evidence="1">
    <location>
        <begin position="25"/>
        <end position="376"/>
    </location>
</feature>
<keyword evidence="3" id="KW-1185">Reference proteome</keyword>
<comment type="caution">
    <text evidence="2">The sequence shown here is derived from an EMBL/GenBank/DDBJ whole genome shotgun (WGS) entry which is preliminary data.</text>
</comment>
<evidence type="ECO:0000313" key="2">
    <source>
        <dbReference type="EMBL" id="OGX84153.1"/>
    </source>
</evidence>
<reference evidence="2 3" key="1">
    <citation type="submission" date="2016-08" db="EMBL/GenBank/DDBJ databases">
        <title>Hymenobacter coccineus sp. nov., Hymenobacter lapidarius sp. nov. and Hymenobacter glacialis sp. nov., isolated from Antarctic soil.</title>
        <authorList>
            <person name="Sedlacek I."/>
            <person name="Kralova S."/>
            <person name="Kyrova K."/>
            <person name="Maslanova I."/>
            <person name="Stankova E."/>
            <person name="Vrbovska V."/>
            <person name="Nemec M."/>
            <person name="Bartak M."/>
            <person name="Svec P."/>
            <person name="Busse H.-J."/>
            <person name="Pantucek R."/>
        </authorList>
    </citation>
    <scope>NUCLEOTIDE SEQUENCE [LARGE SCALE GENOMIC DNA]</scope>
    <source>
        <strain evidence="2 3">CCM 8649</strain>
    </source>
</reference>
<gene>
    <name evidence="2" type="ORF">BEN49_11595</name>
</gene>
<dbReference type="EMBL" id="MDZA01000408">
    <property type="protein sequence ID" value="OGX84153.1"/>
    <property type="molecule type" value="Genomic_DNA"/>
</dbReference>
<dbReference type="OrthoDB" id="9765926at2"/>
<dbReference type="Gene3D" id="2.130.10.10">
    <property type="entry name" value="YVTN repeat-like/Quinoprotein amine dehydrogenase"/>
    <property type="match status" value="1"/>
</dbReference>
<evidence type="ECO:0000256" key="1">
    <source>
        <dbReference type="SAM" id="SignalP"/>
    </source>
</evidence>
<dbReference type="InterPro" id="IPR015943">
    <property type="entry name" value="WD40/YVTN_repeat-like_dom_sf"/>
</dbReference>
<proteinExistence type="predicted"/>
<protein>
    <recommendedName>
        <fullName evidence="4">WD40 repeat domain-containing protein</fullName>
    </recommendedName>
</protein>
<organism evidence="2 3">
    <name type="scientific">Hymenobacter coccineus</name>
    <dbReference type="NCBI Taxonomy" id="1908235"/>
    <lineage>
        <taxon>Bacteria</taxon>
        <taxon>Pseudomonadati</taxon>
        <taxon>Bacteroidota</taxon>
        <taxon>Cytophagia</taxon>
        <taxon>Cytophagales</taxon>
        <taxon>Hymenobacteraceae</taxon>
        <taxon>Hymenobacter</taxon>
    </lineage>
</organism>
<accession>A0A1G1SZU7</accession>
<dbReference type="RefSeq" id="WP_070745975.1">
    <property type="nucleotide sequence ID" value="NZ_MDZA01000408.1"/>
</dbReference>
<dbReference type="SUPFAM" id="SSF82171">
    <property type="entry name" value="DPP6 N-terminal domain-like"/>
    <property type="match status" value="1"/>
</dbReference>